<keyword evidence="1" id="KW-0812">Transmembrane</keyword>
<dbReference type="Proteomes" id="UP000190395">
    <property type="component" value="Unassembled WGS sequence"/>
</dbReference>
<keyword evidence="3" id="KW-1185">Reference proteome</keyword>
<sequence>MDLSDRILKFNILSDNKIGQGLKMKKVSEILKKYKVAVIFAGFAVVFAGICIFCAVNLFSKPVIGFYGIDPTVQKSICSVIENWNKKAGQKFEFKTLDPSKTLESHFFLGKKPDLLFTVSGNSVKTAAEEASKKAAVSENSLQKMTSSIKMSAIRGENPGTVSALPLLTGNFEISINTSSFRTSGMNAIATWSDIERFLKIQKKKLDYPVIFAGKDSDLMLDFLGALTEAFDGVAEYKKAVEIIEHAKNKKWKVSEVAEQLCGSYNAPLYASAKQLSKWYNAGLLNRDVFNLSQKDVNAFLQARLATMVFMPLSQHRTVENRTIERFSTIYFPSEKAPGERSFTAEIIYAVPQKKNRLNTLLIEYLNSDSGQEDLSRATGLAPVFAQCRTPDRQADDVRYWVAATNAPLAGLSREVALSKKQKDELARELAAKIKFGQFE</sequence>
<dbReference type="AlphaFoldDB" id="A0A1T4QQN3"/>
<evidence type="ECO:0000256" key="1">
    <source>
        <dbReference type="SAM" id="Phobius"/>
    </source>
</evidence>
<name>A0A1T4QQN3_9SPIR</name>
<keyword evidence="1" id="KW-0472">Membrane</keyword>
<gene>
    <name evidence="2" type="ORF">SAMN02745152_02068</name>
</gene>
<evidence type="ECO:0008006" key="4">
    <source>
        <dbReference type="Google" id="ProtNLM"/>
    </source>
</evidence>
<protein>
    <recommendedName>
        <fullName evidence="4">ABC-type glycerol-3-phosphate transport system, substrate-binding protein</fullName>
    </recommendedName>
</protein>
<dbReference type="Gene3D" id="3.40.190.10">
    <property type="entry name" value="Periplasmic binding protein-like II"/>
    <property type="match status" value="1"/>
</dbReference>
<evidence type="ECO:0000313" key="2">
    <source>
        <dbReference type="EMBL" id="SKA05994.1"/>
    </source>
</evidence>
<organism evidence="2 3">
    <name type="scientific">Treponema berlinense</name>
    <dbReference type="NCBI Taxonomy" id="225004"/>
    <lineage>
        <taxon>Bacteria</taxon>
        <taxon>Pseudomonadati</taxon>
        <taxon>Spirochaetota</taxon>
        <taxon>Spirochaetia</taxon>
        <taxon>Spirochaetales</taxon>
        <taxon>Treponemataceae</taxon>
        <taxon>Treponema</taxon>
    </lineage>
</organism>
<keyword evidence="1" id="KW-1133">Transmembrane helix</keyword>
<evidence type="ECO:0000313" key="3">
    <source>
        <dbReference type="Proteomes" id="UP000190395"/>
    </source>
</evidence>
<dbReference type="SUPFAM" id="SSF53850">
    <property type="entry name" value="Periplasmic binding protein-like II"/>
    <property type="match status" value="1"/>
</dbReference>
<dbReference type="STRING" id="225004.SAMN02745152_02068"/>
<reference evidence="2 3" key="1">
    <citation type="submission" date="2017-02" db="EMBL/GenBank/DDBJ databases">
        <authorList>
            <person name="Peterson S.W."/>
        </authorList>
    </citation>
    <scope>NUCLEOTIDE SEQUENCE [LARGE SCALE GENOMIC DNA]</scope>
    <source>
        <strain evidence="2 3">ATCC BAA-909</strain>
    </source>
</reference>
<dbReference type="EMBL" id="FUXC01000016">
    <property type="protein sequence ID" value="SKA05994.1"/>
    <property type="molecule type" value="Genomic_DNA"/>
</dbReference>
<accession>A0A1T4QQN3</accession>
<feature type="transmembrane region" description="Helical" evidence="1">
    <location>
        <begin position="34"/>
        <end position="59"/>
    </location>
</feature>
<proteinExistence type="predicted"/>